<protein>
    <submittedName>
        <fullName evidence="1">Uncharacterized protein</fullName>
    </submittedName>
</protein>
<comment type="caution">
    <text evidence="1">The sequence shown here is derived from an EMBL/GenBank/DDBJ whole genome shotgun (WGS) entry which is preliminary data.</text>
</comment>
<sequence>MVDDIRVRERGDGAVGIKHVGEAALDAFGEEVGFVAGHRGHVLPAFSELFYHRESDGTGPHHHVLCHVLPYARRRQSGV</sequence>
<reference evidence="1" key="2">
    <citation type="submission" date="2020-09" db="EMBL/GenBank/DDBJ databases">
        <authorList>
            <person name="Sun Q."/>
            <person name="Sedlacek I."/>
        </authorList>
    </citation>
    <scope>NUCLEOTIDE SEQUENCE</scope>
    <source>
        <strain evidence="1">CCM 7217</strain>
    </source>
</reference>
<proteinExistence type="predicted"/>
<organism evidence="1 2">
    <name type="scientific">Haloferax sulfurifontis</name>
    <dbReference type="NCBI Taxonomy" id="255616"/>
    <lineage>
        <taxon>Archaea</taxon>
        <taxon>Methanobacteriati</taxon>
        <taxon>Methanobacteriota</taxon>
        <taxon>Stenosarchaea group</taxon>
        <taxon>Halobacteria</taxon>
        <taxon>Halobacteriales</taxon>
        <taxon>Haloferacaceae</taxon>
        <taxon>Haloferax</taxon>
    </lineage>
</organism>
<name>A0A830DVZ8_9EURY</name>
<dbReference type="Proteomes" id="UP000646833">
    <property type="component" value="Unassembled WGS sequence"/>
</dbReference>
<dbReference type="AlphaFoldDB" id="A0A830DVZ8"/>
<gene>
    <name evidence="1" type="ORF">GCM10007209_16200</name>
</gene>
<evidence type="ECO:0000313" key="1">
    <source>
        <dbReference type="EMBL" id="GGC55200.1"/>
    </source>
</evidence>
<dbReference type="EMBL" id="BMCI01000002">
    <property type="protein sequence ID" value="GGC55200.1"/>
    <property type="molecule type" value="Genomic_DNA"/>
</dbReference>
<evidence type="ECO:0000313" key="2">
    <source>
        <dbReference type="Proteomes" id="UP000646833"/>
    </source>
</evidence>
<accession>A0A830DVZ8</accession>
<reference evidence="1" key="1">
    <citation type="journal article" date="2014" name="Int. J. Syst. Evol. Microbiol.">
        <title>Complete genome sequence of Corynebacterium casei LMG S-19264T (=DSM 44701T), isolated from a smear-ripened cheese.</title>
        <authorList>
            <consortium name="US DOE Joint Genome Institute (JGI-PGF)"/>
            <person name="Walter F."/>
            <person name="Albersmeier A."/>
            <person name="Kalinowski J."/>
            <person name="Ruckert C."/>
        </authorList>
    </citation>
    <scope>NUCLEOTIDE SEQUENCE</scope>
    <source>
        <strain evidence="1">CCM 7217</strain>
    </source>
</reference>